<evidence type="ECO:0000313" key="7">
    <source>
        <dbReference type="EMBL" id="KAK0666794.1"/>
    </source>
</evidence>
<evidence type="ECO:0000256" key="5">
    <source>
        <dbReference type="ARBA" id="ARBA00022939"/>
    </source>
</evidence>
<evidence type="ECO:0000313" key="8">
    <source>
        <dbReference type="Proteomes" id="UP001174997"/>
    </source>
</evidence>
<dbReference type="PANTHER" id="PTHR43836:SF2">
    <property type="entry name" value="CATECHOL O-METHYLTRANSFERASE 1-RELATED"/>
    <property type="match status" value="1"/>
</dbReference>
<evidence type="ECO:0000256" key="3">
    <source>
        <dbReference type="ARBA" id="ARBA00022679"/>
    </source>
</evidence>
<name>A0AA39ZA57_9PEZI</name>
<protein>
    <recommendedName>
        <fullName evidence="1">catechol O-methyltransferase</fullName>
        <ecNumber evidence="1">2.1.1.6</ecNumber>
    </recommendedName>
</protein>
<evidence type="ECO:0000256" key="2">
    <source>
        <dbReference type="ARBA" id="ARBA00022603"/>
    </source>
</evidence>
<keyword evidence="8" id="KW-1185">Reference proteome</keyword>
<dbReference type="InterPro" id="IPR029063">
    <property type="entry name" value="SAM-dependent_MTases_sf"/>
</dbReference>
<dbReference type="GO" id="GO:0032259">
    <property type="term" value="P:methylation"/>
    <property type="evidence" value="ECO:0007669"/>
    <property type="project" value="UniProtKB-KW"/>
</dbReference>
<keyword evidence="4" id="KW-0949">S-adenosyl-L-methionine</keyword>
<dbReference type="GO" id="GO:0008171">
    <property type="term" value="F:O-methyltransferase activity"/>
    <property type="evidence" value="ECO:0007669"/>
    <property type="project" value="InterPro"/>
</dbReference>
<keyword evidence="2 7" id="KW-0489">Methyltransferase</keyword>
<dbReference type="InterPro" id="IPR002935">
    <property type="entry name" value="SAM_O-MeTrfase"/>
</dbReference>
<dbReference type="GO" id="GO:0006584">
    <property type="term" value="P:catecholamine metabolic process"/>
    <property type="evidence" value="ECO:0007669"/>
    <property type="project" value="UniProtKB-KW"/>
</dbReference>
<evidence type="ECO:0000256" key="1">
    <source>
        <dbReference type="ARBA" id="ARBA00012880"/>
    </source>
</evidence>
<dbReference type="PANTHER" id="PTHR43836">
    <property type="entry name" value="CATECHOL O-METHYLTRANSFERASE 1-RELATED"/>
    <property type="match status" value="1"/>
</dbReference>
<dbReference type="EMBL" id="JAULSY010000082">
    <property type="protein sequence ID" value="KAK0666794.1"/>
    <property type="molecule type" value="Genomic_DNA"/>
</dbReference>
<dbReference type="Proteomes" id="UP001174997">
    <property type="component" value="Unassembled WGS sequence"/>
</dbReference>
<dbReference type="Gene3D" id="3.40.50.150">
    <property type="entry name" value="Vaccinia Virus protein VP39"/>
    <property type="match status" value="1"/>
</dbReference>
<sequence length="268" mass="29315">MGAAPASVEHTTYNPDAIYLSWEVDGKFFGDGREVALLEYIYARSDLEKLRGNPQKVLQAIDDYGRSVRGLINIGSMKGSIVCNIIAKHKPAVILELGGYIGYSAIMFGNAMRQAGGRQYYSVEKSPLFAAVATSLIDLAGLRDNVRVVVGTGAEGTQRLYDEGLIPRVDLAFFDHHKPAYTDDLKLCERLGIVGPGTVLVADNMILPGNPRYLEWVHASVEKKRAMDKGAAEKGNPNLQYRNQSISSWEPSGQEDAIEITECYGVEG</sequence>
<comment type="similarity">
    <text evidence="6">Belongs to the class I-like SAM-binding methyltransferase superfamily. Cation-dependent O-methyltransferase family.</text>
</comment>
<dbReference type="Pfam" id="PF13578">
    <property type="entry name" value="Methyltransf_24"/>
    <property type="match status" value="1"/>
</dbReference>
<reference evidence="7" key="1">
    <citation type="submission" date="2023-06" db="EMBL/GenBank/DDBJ databases">
        <title>Genome-scale phylogeny and comparative genomics of the fungal order Sordariales.</title>
        <authorList>
            <consortium name="Lawrence Berkeley National Laboratory"/>
            <person name="Hensen N."/>
            <person name="Bonometti L."/>
            <person name="Westerberg I."/>
            <person name="Brannstrom I.O."/>
            <person name="Guillou S."/>
            <person name="Cros-Aarteil S."/>
            <person name="Calhoun S."/>
            <person name="Haridas S."/>
            <person name="Kuo A."/>
            <person name="Mondo S."/>
            <person name="Pangilinan J."/>
            <person name="Riley R."/>
            <person name="Labutti K."/>
            <person name="Andreopoulos B."/>
            <person name="Lipzen A."/>
            <person name="Chen C."/>
            <person name="Yanf M."/>
            <person name="Daum C."/>
            <person name="Ng V."/>
            <person name="Clum A."/>
            <person name="Steindorff A."/>
            <person name="Ohm R."/>
            <person name="Martin F."/>
            <person name="Silar P."/>
            <person name="Natvig D."/>
            <person name="Lalanne C."/>
            <person name="Gautier V."/>
            <person name="Ament-Velasquez S.L."/>
            <person name="Kruys A."/>
            <person name="Hutchinson M.I."/>
            <person name="Powell A.J."/>
            <person name="Barry K."/>
            <person name="Miller A.N."/>
            <person name="Grigoriev I.V."/>
            <person name="Debuchy R."/>
            <person name="Gladieux P."/>
            <person name="Thoren M.H."/>
            <person name="Johannesson H."/>
        </authorList>
    </citation>
    <scope>NUCLEOTIDE SEQUENCE</scope>
    <source>
        <strain evidence="7">CBS 307.81</strain>
    </source>
</reference>
<dbReference type="AlphaFoldDB" id="A0AA39ZA57"/>
<organism evidence="7 8">
    <name type="scientific">Cercophora samala</name>
    <dbReference type="NCBI Taxonomy" id="330535"/>
    <lineage>
        <taxon>Eukaryota</taxon>
        <taxon>Fungi</taxon>
        <taxon>Dikarya</taxon>
        <taxon>Ascomycota</taxon>
        <taxon>Pezizomycotina</taxon>
        <taxon>Sordariomycetes</taxon>
        <taxon>Sordariomycetidae</taxon>
        <taxon>Sordariales</taxon>
        <taxon>Lasiosphaeriaceae</taxon>
        <taxon>Cercophora</taxon>
    </lineage>
</organism>
<comment type="caution">
    <text evidence="7">The sequence shown here is derived from an EMBL/GenBank/DDBJ whole genome shotgun (WGS) entry which is preliminary data.</text>
</comment>
<evidence type="ECO:0000256" key="4">
    <source>
        <dbReference type="ARBA" id="ARBA00022691"/>
    </source>
</evidence>
<dbReference type="EC" id="2.1.1.6" evidence="1"/>
<keyword evidence="5" id="KW-0128">Catecholamine metabolism</keyword>
<accession>A0AA39ZA57</accession>
<proteinExistence type="inferred from homology"/>
<dbReference type="SUPFAM" id="SSF53335">
    <property type="entry name" value="S-adenosyl-L-methionine-dependent methyltransferases"/>
    <property type="match status" value="1"/>
</dbReference>
<evidence type="ECO:0000256" key="6">
    <source>
        <dbReference type="ARBA" id="ARBA00023453"/>
    </source>
</evidence>
<keyword evidence="3" id="KW-0808">Transferase</keyword>
<dbReference type="PROSITE" id="PS51682">
    <property type="entry name" value="SAM_OMT_I"/>
    <property type="match status" value="1"/>
</dbReference>
<gene>
    <name evidence="7" type="ORF">QBC41DRAFT_255459</name>
</gene>